<accession>A0ABV6VXU3</accession>
<comment type="caution">
    <text evidence="2">The sequence shown here is derived from an EMBL/GenBank/DDBJ whole genome shotgun (WGS) entry which is preliminary data.</text>
</comment>
<feature type="compositionally biased region" description="Polar residues" evidence="1">
    <location>
        <begin position="50"/>
        <end position="61"/>
    </location>
</feature>
<reference evidence="2 3" key="1">
    <citation type="submission" date="2024-09" db="EMBL/GenBank/DDBJ databases">
        <authorList>
            <person name="Lee S.D."/>
        </authorList>
    </citation>
    <scope>NUCLEOTIDE SEQUENCE [LARGE SCALE GENOMIC DNA]</scope>
    <source>
        <strain evidence="2 3">N8-3</strain>
    </source>
</reference>
<proteinExistence type="predicted"/>
<name>A0ABV6VXU3_9ACTN</name>
<evidence type="ECO:0000313" key="2">
    <source>
        <dbReference type="EMBL" id="MFC1418584.1"/>
    </source>
</evidence>
<evidence type="ECO:0000313" key="3">
    <source>
        <dbReference type="Proteomes" id="UP001592531"/>
    </source>
</evidence>
<dbReference type="RefSeq" id="WP_380537380.1">
    <property type="nucleotide sequence ID" value="NZ_JBHFAB010000013.1"/>
</dbReference>
<keyword evidence="3" id="KW-1185">Reference proteome</keyword>
<gene>
    <name evidence="2" type="ORF">ACEZDE_18395</name>
</gene>
<feature type="region of interest" description="Disordered" evidence="1">
    <location>
        <begin position="37"/>
        <end position="61"/>
    </location>
</feature>
<dbReference type="Proteomes" id="UP001592531">
    <property type="component" value="Unassembled WGS sequence"/>
</dbReference>
<sequence length="61" mass="6666">MPKIKPPEKKRARALQCETGRPYMSCLTEVRAQIAAEQAETETEAAPDFTSPTSSGLFSHA</sequence>
<protein>
    <submittedName>
        <fullName evidence="2">Uncharacterized protein</fullName>
    </submittedName>
</protein>
<dbReference type="EMBL" id="JBHFAB010000013">
    <property type="protein sequence ID" value="MFC1418584.1"/>
    <property type="molecule type" value="Genomic_DNA"/>
</dbReference>
<organism evidence="2 3">
    <name type="scientific">Streptacidiphilus cavernicola</name>
    <dbReference type="NCBI Taxonomy" id="3342716"/>
    <lineage>
        <taxon>Bacteria</taxon>
        <taxon>Bacillati</taxon>
        <taxon>Actinomycetota</taxon>
        <taxon>Actinomycetes</taxon>
        <taxon>Kitasatosporales</taxon>
        <taxon>Streptomycetaceae</taxon>
        <taxon>Streptacidiphilus</taxon>
    </lineage>
</organism>
<evidence type="ECO:0000256" key="1">
    <source>
        <dbReference type="SAM" id="MobiDB-lite"/>
    </source>
</evidence>